<accession>A0A4P6KCY6</accession>
<keyword evidence="1" id="KW-0472">Membrane</keyword>
<keyword evidence="1" id="KW-1133">Transmembrane helix</keyword>
<gene>
    <name evidence="2" type="ORF">EVS81_02830</name>
</gene>
<feature type="transmembrane region" description="Helical" evidence="1">
    <location>
        <begin position="48"/>
        <end position="69"/>
    </location>
</feature>
<organism evidence="2 3">
    <name type="scientific">Leucobacter triazinivorans</name>
    <dbReference type="NCBI Taxonomy" id="1784719"/>
    <lineage>
        <taxon>Bacteria</taxon>
        <taxon>Bacillati</taxon>
        <taxon>Actinomycetota</taxon>
        <taxon>Actinomycetes</taxon>
        <taxon>Micrococcales</taxon>
        <taxon>Microbacteriaceae</taxon>
        <taxon>Leucobacter</taxon>
    </lineage>
</organism>
<dbReference type="Proteomes" id="UP000289260">
    <property type="component" value="Chromosome"/>
</dbReference>
<dbReference type="RefSeq" id="WP_130109039.1">
    <property type="nucleotide sequence ID" value="NZ_CP035806.1"/>
</dbReference>
<keyword evidence="1" id="KW-0812">Transmembrane</keyword>
<dbReference type="OrthoDB" id="4991126at2"/>
<protein>
    <submittedName>
        <fullName evidence="2">Uncharacterized protein</fullName>
    </submittedName>
</protein>
<reference evidence="2 3" key="1">
    <citation type="submission" date="2019-02" db="EMBL/GenBank/DDBJ databases">
        <authorList>
            <person name="Sun L."/>
            <person name="Pan D."/>
            <person name="Wu X."/>
        </authorList>
    </citation>
    <scope>NUCLEOTIDE SEQUENCE [LARGE SCALE GENOMIC DNA]</scope>
    <source>
        <strain evidence="2 3">JW-1</strain>
    </source>
</reference>
<dbReference type="EMBL" id="CP035806">
    <property type="protein sequence ID" value="QBE47890.1"/>
    <property type="molecule type" value="Genomic_DNA"/>
</dbReference>
<name>A0A4P6KCY6_9MICO</name>
<sequence>MAGRIFAWTIGILLTGLYISTVVAGIGNLVLLPQMAATMGLSMTPAGWFWLGFGVLLPVVVFSLSLFLARGRTAALRVLVLAAGLGVVAAVQLEVMHLVPQSGFFAS</sequence>
<proteinExistence type="predicted"/>
<keyword evidence="3" id="KW-1185">Reference proteome</keyword>
<evidence type="ECO:0000313" key="2">
    <source>
        <dbReference type="EMBL" id="QBE47890.1"/>
    </source>
</evidence>
<feature type="transmembrane region" description="Helical" evidence="1">
    <location>
        <begin position="76"/>
        <end position="99"/>
    </location>
</feature>
<evidence type="ECO:0000313" key="3">
    <source>
        <dbReference type="Proteomes" id="UP000289260"/>
    </source>
</evidence>
<dbReference type="KEGG" id="ltr:EVS81_02830"/>
<evidence type="ECO:0000256" key="1">
    <source>
        <dbReference type="SAM" id="Phobius"/>
    </source>
</evidence>
<dbReference type="AlphaFoldDB" id="A0A4P6KCY6"/>